<dbReference type="EMBL" id="QUBQ01000001">
    <property type="protein sequence ID" value="REK77841.1"/>
    <property type="molecule type" value="Genomic_DNA"/>
</dbReference>
<organism evidence="1 2">
    <name type="scientific">Paenibacillus paeoniae</name>
    <dbReference type="NCBI Taxonomy" id="2292705"/>
    <lineage>
        <taxon>Bacteria</taxon>
        <taxon>Bacillati</taxon>
        <taxon>Bacillota</taxon>
        <taxon>Bacilli</taxon>
        <taxon>Bacillales</taxon>
        <taxon>Paenibacillaceae</taxon>
        <taxon>Paenibacillus</taxon>
    </lineage>
</organism>
<comment type="caution">
    <text evidence="1">The sequence shown here is derived from an EMBL/GenBank/DDBJ whole genome shotgun (WGS) entry which is preliminary data.</text>
</comment>
<accession>A0A371PNR7</accession>
<proteinExistence type="predicted"/>
<reference evidence="1 2" key="1">
    <citation type="submission" date="2018-08" db="EMBL/GenBank/DDBJ databases">
        <title>Paenibacillus sp. M4BSY-1, whole genome shotgun sequence.</title>
        <authorList>
            <person name="Tuo L."/>
        </authorList>
    </citation>
    <scope>NUCLEOTIDE SEQUENCE [LARGE SCALE GENOMIC DNA]</scope>
    <source>
        <strain evidence="1 2">M4BSY-1</strain>
    </source>
</reference>
<protein>
    <submittedName>
        <fullName evidence="1">Cyclic lactone autoinducer peptide</fullName>
    </submittedName>
</protein>
<evidence type="ECO:0000313" key="2">
    <source>
        <dbReference type="Proteomes" id="UP000261905"/>
    </source>
</evidence>
<dbReference type="NCBIfam" id="TIGR04223">
    <property type="entry name" value="quorum_AgrD"/>
    <property type="match status" value="1"/>
</dbReference>
<dbReference type="InterPro" id="IPR009229">
    <property type="entry name" value="AgrD"/>
</dbReference>
<dbReference type="AlphaFoldDB" id="A0A371PNR7"/>
<dbReference type="Proteomes" id="UP000261905">
    <property type="component" value="Unassembled WGS sequence"/>
</dbReference>
<name>A0A371PNR7_9BACL</name>
<keyword evidence="2" id="KW-1185">Reference proteome</keyword>
<gene>
    <name evidence="1" type="ORF">DX130_04540</name>
</gene>
<evidence type="ECO:0000313" key="1">
    <source>
        <dbReference type="EMBL" id="REK77841.1"/>
    </source>
</evidence>
<sequence length="49" mass="5392">MEVRLGMLKVAVFSVLAKVLSAAAVLIVKGPCWLFVHQEDLPDELLVKN</sequence>